<evidence type="ECO:0000313" key="3">
    <source>
        <dbReference type="EMBL" id="GAS95923.1"/>
    </source>
</evidence>
<sequence>MDAVLGLSMTPTSLGLVVVGGADEDDGDAVGDAFALPVDDGTDVRAAAQRVTAAVEAISAARRLKSIGVTWSEDAGAEAAMLMDSLSASGFGNVVPIRLPEATEALARGMADVIGYRTTAVCVIEPDTVIALIVHRGDGGVQTAINHGIDSDESLIGWLSTVFTRADWQPEALVVVGSAGDFGAVLPRLEDALSVPVFAPAEAPLALARGAALASTHSLDMPFDEAALAPAGAGRHAAARRLSPTGALAGVLAAGVITFVVSASAAVAVALSPEQAVAAPRPVAAAVPLPVAAPVIAPAPAAPPAPEAVPAVEVPQAPVEAATEPPAAAPPDIADTAPPAEANTDLPAAPVDTTPPPLSFDPAVAAAVPPPAIVPPAPPPAAPPVKKSLLERIRDRLHPGADDDYPTPVLPAPQG</sequence>
<feature type="region of interest" description="Disordered" evidence="1">
    <location>
        <begin position="317"/>
        <end position="415"/>
    </location>
</feature>
<name>A0A100WDB5_MYCCR</name>
<accession>A0A100WDB5</accession>
<dbReference type="AlphaFoldDB" id="A0A100WDB5"/>
<dbReference type="RefSeq" id="WP_062657017.1">
    <property type="nucleotide sequence ID" value="NZ_LQOL01000099.1"/>
</dbReference>
<keyword evidence="4" id="KW-1185">Reference proteome</keyword>
<feature type="compositionally biased region" description="Basic and acidic residues" evidence="1">
    <location>
        <begin position="388"/>
        <end position="401"/>
    </location>
</feature>
<organism evidence="3 4">
    <name type="scientific">Mycolicibacterium canariasense</name>
    <name type="common">Mycobacterium canariasense</name>
    <dbReference type="NCBI Taxonomy" id="228230"/>
    <lineage>
        <taxon>Bacteria</taxon>
        <taxon>Bacillati</taxon>
        <taxon>Actinomycetota</taxon>
        <taxon>Actinomycetes</taxon>
        <taxon>Mycobacteriales</taxon>
        <taxon>Mycobacteriaceae</taxon>
        <taxon>Mycolicibacterium</taxon>
    </lineage>
</organism>
<evidence type="ECO:0000313" key="4">
    <source>
        <dbReference type="Proteomes" id="UP000069443"/>
    </source>
</evidence>
<reference evidence="4" key="2">
    <citation type="submission" date="2016-02" db="EMBL/GenBank/DDBJ databases">
        <title>Draft genome sequence of five rapidly growing Mycobacterium species.</title>
        <authorList>
            <person name="Katahira K."/>
            <person name="Gotou Y."/>
            <person name="Iida K."/>
            <person name="Ogura Y."/>
            <person name="Hayashi T."/>
        </authorList>
    </citation>
    <scope>NUCLEOTIDE SEQUENCE [LARGE SCALE GENOMIC DNA]</scope>
    <source>
        <strain evidence="4">JCM15298</strain>
    </source>
</reference>
<reference evidence="4" key="1">
    <citation type="journal article" date="2016" name="Genome Announc.">
        <title>Draft Genome Sequences of Five Rapidly Growing Mycobacterium Species, M. thermoresistibile, M. fortuitum subsp. acetamidolyticum, M. canariasense, M. brisbanense, and M. novocastrense.</title>
        <authorList>
            <person name="Katahira K."/>
            <person name="Ogura Y."/>
            <person name="Gotoh Y."/>
            <person name="Hayashi T."/>
        </authorList>
    </citation>
    <scope>NUCLEOTIDE SEQUENCE [LARGE SCALE GENOMIC DNA]</scope>
    <source>
        <strain evidence="4">JCM15298</strain>
    </source>
</reference>
<evidence type="ECO:0000256" key="1">
    <source>
        <dbReference type="SAM" id="MobiDB-lite"/>
    </source>
</evidence>
<dbReference type="Pfam" id="PF23717">
    <property type="entry name" value="DUF7159"/>
    <property type="match status" value="1"/>
</dbReference>
<dbReference type="EMBL" id="BCSY01000045">
    <property type="protein sequence ID" value="GAS95923.1"/>
    <property type="molecule type" value="Genomic_DNA"/>
</dbReference>
<dbReference type="STRING" id="228230.RMCC_2889"/>
<feature type="compositionally biased region" description="Low complexity" evidence="1">
    <location>
        <begin position="317"/>
        <end position="342"/>
    </location>
</feature>
<evidence type="ECO:0000259" key="2">
    <source>
        <dbReference type="Pfam" id="PF23717"/>
    </source>
</evidence>
<feature type="domain" description="DUF7159" evidence="2">
    <location>
        <begin position="2"/>
        <end position="221"/>
    </location>
</feature>
<dbReference type="Proteomes" id="UP000069443">
    <property type="component" value="Unassembled WGS sequence"/>
</dbReference>
<gene>
    <name evidence="3" type="ORF">RMCC_2889</name>
</gene>
<proteinExistence type="predicted"/>
<protein>
    <submittedName>
        <fullName evidence="3">Signal peptide protein</fullName>
    </submittedName>
</protein>
<dbReference type="InterPro" id="IPR055583">
    <property type="entry name" value="DUF7159"/>
</dbReference>
<comment type="caution">
    <text evidence="3">The sequence shown here is derived from an EMBL/GenBank/DDBJ whole genome shotgun (WGS) entry which is preliminary data.</text>
</comment>
<feature type="compositionally biased region" description="Pro residues" evidence="1">
    <location>
        <begin position="368"/>
        <end position="383"/>
    </location>
</feature>